<sequence>MIATVLGGAGDRINIVPQSFALNRGAWRDMEKELQGLLKDGKSISMKIDIPYPSKGGPRPNEFLVTAIVDGIPKTFPVFKQ</sequence>
<organism evidence="2 3">
    <name type="scientific">Roseateles chitinivorans</name>
    <dbReference type="NCBI Taxonomy" id="2917965"/>
    <lineage>
        <taxon>Bacteria</taxon>
        <taxon>Pseudomonadati</taxon>
        <taxon>Pseudomonadota</taxon>
        <taxon>Betaproteobacteria</taxon>
        <taxon>Burkholderiales</taxon>
        <taxon>Sphaerotilaceae</taxon>
        <taxon>Roseateles</taxon>
    </lineage>
</organism>
<evidence type="ECO:0000313" key="2">
    <source>
        <dbReference type="EMBL" id="PIM52873.1"/>
    </source>
</evidence>
<dbReference type="InterPro" id="IPR044927">
    <property type="entry name" value="Endonuclea_NS_2"/>
</dbReference>
<dbReference type="EMBL" id="PEOG01000029">
    <property type="protein sequence ID" value="PIM52873.1"/>
    <property type="molecule type" value="Genomic_DNA"/>
</dbReference>
<dbReference type="Pfam" id="PF13930">
    <property type="entry name" value="Endonuclea_NS_2"/>
    <property type="match status" value="1"/>
</dbReference>
<dbReference type="SUPFAM" id="SSF54060">
    <property type="entry name" value="His-Me finger endonucleases"/>
    <property type="match status" value="1"/>
</dbReference>
<dbReference type="InterPro" id="IPR044925">
    <property type="entry name" value="His-Me_finger_sf"/>
</dbReference>
<gene>
    <name evidence="2" type="ORF">CS062_12210</name>
</gene>
<feature type="domain" description="Type VII secretion system protein EssD-like" evidence="1">
    <location>
        <begin position="1"/>
        <end position="68"/>
    </location>
</feature>
<reference evidence="2 3" key="1">
    <citation type="submission" date="2017-11" db="EMBL/GenBank/DDBJ databases">
        <title>Draft genome sequence of Mitsuaria sp. HWN-4.</title>
        <authorList>
            <person name="Gundlapally S.R."/>
        </authorList>
    </citation>
    <scope>NUCLEOTIDE SEQUENCE [LARGE SCALE GENOMIC DNA]</scope>
    <source>
        <strain evidence="2 3">HWN-4</strain>
    </source>
</reference>
<name>A0A2G9C8Z9_9BURK</name>
<accession>A0A2G9C8Z9</accession>
<dbReference type="OrthoDB" id="2664633at2"/>
<protein>
    <recommendedName>
        <fullName evidence="1">Type VII secretion system protein EssD-like domain-containing protein</fullName>
    </recommendedName>
</protein>
<keyword evidence="3" id="KW-1185">Reference proteome</keyword>
<dbReference type="AlphaFoldDB" id="A0A2G9C8Z9"/>
<comment type="caution">
    <text evidence="2">The sequence shown here is derived from an EMBL/GenBank/DDBJ whole genome shotgun (WGS) entry which is preliminary data.</text>
</comment>
<evidence type="ECO:0000313" key="3">
    <source>
        <dbReference type="Proteomes" id="UP000231501"/>
    </source>
</evidence>
<evidence type="ECO:0000259" key="1">
    <source>
        <dbReference type="Pfam" id="PF13930"/>
    </source>
</evidence>
<dbReference type="Proteomes" id="UP000231501">
    <property type="component" value="Unassembled WGS sequence"/>
</dbReference>
<proteinExistence type="predicted"/>